<sequence length="65" mass="6991">MTANPGIRSATIIKFPLKKGAQFRSFAEEARAAADPASMPVLDTASGSGWYHEAAIREAEQNAKR</sequence>
<name>A0ABX7BA86_9PROT</name>
<dbReference type="InterPro" id="IPR021232">
    <property type="entry name" value="DUF2735"/>
</dbReference>
<protein>
    <submittedName>
        <fullName evidence="1">DUF2735 domain-containing protein</fullName>
    </submittedName>
</protein>
<dbReference type="Pfam" id="PF10931">
    <property type="entry name" value="DUF2735"/>
    <property type="match status" value="1"/>
</dbReference>
<gene>
    <name evidence="1" type="ORF">IGS68_08865</name>
</gene>
<dbReference type="EMBL" id="CP067420">
    <property type="protein sequence ID" value="QQP91297.1"/>
    <property type="molecule type" value="Genomic_DNA"/>
</dbReference>
<evidence type="ECO:0000313" key="2">
    <source>
        <dbReference type="Proteomes" id="UP000595197"/>
    </source>
</evidence>
<dbReference type="Proteomes" id="UP000595197">
    <property type="component" value="Chromosome"/>
</dbReference>
<keyword evidence="2" id="KW-1185">Reference proteome</keyword>
<organism evidence="1 2">
    <name type="scientific">Skermanella cutis</name>
    <dbReference type="NCBI Taxonomy" id="2775420"/>
    <lineage>
        <taxon>Bacteria</taxon>
        <taxon>Pseudomonadati</taxon>
        <taxon>Pseudomonadota</taxon>
        <taxon>Alphaproteobacteria</taxon>
        <taxon>Rhodospirillales</taxon>
        <taxon>Azospirillaceae</taxon>
        <taxon>Skermanella</taxon>
    </lineage>
</organism>
<evidence type="ECO:0000313" key="1">
    <source>
        <dbReference type="EMBL" id="QQP91297.1"/>
    </source>
</evidence>
<proteinExistence type="predicted"/>
<accession>A0ABX7BA86</accession>
<reference evidence="1" key="1">
    <citation type="submission" date="2021-02" db="EMBL/GenBank/DDBJ databases">
        <title>Skermanella TT6 skin isolate.</title>
        <authorList>
            <person name="Lee K."/>
            <person name="Ganzorig M."/>
        </authorList>
    </citation>
    <scope>NUCLEOTIDE SEQUENCE</scope>
    <source>
        <strain evidence="1">TT6</strain>
    </source>
</reference>
<dbReference type="RefSeq" id="WP_201079057.1">
    <property type="nucleotide sequence ID" value="NZ_CP067420.1"/>
</dbReference>